<organism evidence="1 2">
    <name type="scientific">Stentor coeruleus</name>
    <dbReference type="NCBI Taxonomy" id="5963"/>
    <lineage>
        <taxon>Eukaryota</taxon>
        <taxon>Sar</taxon>
        <taxon>Alveolata</taxon>
        <taxon>Ciliophora</taxon>
        <taxon>Postciliodesmatophora</taxon>
        <taxon>Heterotrichea</taxon>
        <taxon>Heterotrichida</taxon>
        <taxon>Stentoridae</taxon>
        <taxon>Stentor</taxon>
    </lineage>
</organism>
<gene>
    <name evidence="1" type="ORF">SteCoe_6477</name>
</gene>
<name>A0A1R2CPU7_9CILI</name>
<sequence>MGVVTSVPAPVKIHLESIQATKFEYILDSNHYENNYLFIRKACNEVSKNKSIQKVVLKLFFPKTEPEQDLTKPLSKLLQTKGTIIIYGNNMHFFNNAKWIKIWNSAKTTNLQIKFEMTMVAFEYLIDGATGNKNIKIMGFRYLNDTQLIKISECLAHNTNIYHLQIVLENRIYTLENIEDGINSIKMPGTPQVGLPISFMSQAKSITTYTLGGYQERSTFIAGIIRNRSIKTLILENIDIEKHLRHDWNVSFKENSTVDEIRTIRGLNTISAMILFQSLRKNSHISILQLEESVFFDHAFWAFETLLKATVSLKKIVLKNLLHLNITRISQASPIKNLCKILTGLAGNTSVVEVYVSNHPASSVDIRKLDDQENTLSTAFCEFLKKNTVVKILSFEYLRIGSESFPGICEGFCSNGTLNIFSLKGNLMDWGDLANFLMATRNSMALTSVDFNGNGLFNDIDSVPLELFDRVFATLSESNLKNFGIDGAFWSLKAYPSLLFPTISQCKQKYEESKHN</sequence>
<dbReference type="SUPFAM" id="SSF52047">
    <property type="entry name" value="RNI-like"/>
    <property type="match status" value="1"/>
</dbReference>
<dbReference type="AlphaFoldDB" id="A0A1R2CPU7"/>
<reference evidence="1 2" key="1">
    <citation type="submission" date="2016-11" db="EMBL/GenBank/DDBJ databases">
        <title>The macronuclear genome of Stentor coeruleus: a giant cell with tiny introns.</title>
        <authorList>
            <person name="Slabodnick M."/>
            <person name="Ruby J.G."/>
            <person name="Reiff S.B."/>
            <person name="Swart E.C."/>
            <person name="Gosai S."/>
            <person name="Prabakaran S."/>
            <person name="Witkowska E."/>
            <person name="Larue G.E."/>
            <person name="Fisher S."/>
            <person name="Freeman R.M."/>
            <person name="Gunawardena J."/>
            <person name="Chu W."/>
            <person name="Stover N.A."/>
            <person name="Gregory B.D."/>
            <person name="Nowacki M."/>
            <person name="Derisi J."/>
            <person name="Roy S.W."/>
            <person name="Marshall W.F."/>
            <person name="Sood P."/>
        </authorList>
    </citation>
    <scope>NUCLEOTIDE SEQUENCE [LARGE SCALE GENOMIC DNA]</scope>
    <source>
        <strain evidence="1">WM001</strain>
    </source>
</reference>
<dbReference type="OrthoDB" id="120976at2759"/>
<dbReference type="Proteomes" id="UP000187209">
    <property type="component" value="Unassembled WGS sequence"/>
</dbReference>
<evidence type="ECO:0000313" key="2">
    <source>
        <dbReference type="Proteomes" id="UP000187209"/>
    </source>
</evidence>
<dbReference type="Gene3D" id="3.80.10.10">
    <property type="entry name" value="Ribonuclease Inhibitor"/>
    <property type="match status" value="1"/>
</dbReference>
<keyword evidence="2" id="KW-1185">Reference proteome</keyword>
<evidence type="ECO:0000313" key="1">
    <source>
        <dbReference type="EMBL" id="OMJ91015.1"/>
    </source>
</evidence>
<dbReference type="EMBL" id="MPUH01000090">
    <property type="protein sequence ID" value="OMJ91015.1"/>
    <property type="molecule type" value="Genomic_DNA"/>
</dbReference>
<dbReference type="InterPro" id="IPR032675">
    <property type="entry name" value="LRR_dom_sf"/>
</dbReference>
<proteinExistence type="predicted"/>
<comment type="caution">
    <text evidence="1">The sequence shown here is derived from an EMBL/GenBank/DDBJ whole genome shotgun (WGS) entry which is preliminary data.</text>
</comment>
<protein>
    <submittedName>
        <fullName evidence="1">Uncharacterized protein</fullName>
    </submittedName>
</protein>
<accession>A0A1R2CPU7</accession>